<dbReference type="SMART" id="SM00849">
    <property type="entry name" value="Lactamase_B"/>
    <property type="match status" value="1"/>
</dbReference>
<dbReference type="Proteomes" id="UP000251002">
    <property type="component" value="Unassembled WGS sequence"/>
</dbReference>
<accession>A0A365L7F4</accession>
<dbReference type="InterPro" id="IPR036866">
    <property type="entry name" value="RibonucZ/Hydroxyglut_hydro"/>
</dbReference>
<dbReference type="EMBL" id="QLZR01000001">
    <property type="protein sequence ID" value="RAZ81338.1"/>
    <property type="molecule type" value="Genomic_DNA"/>
</dbReference>
<dbReference type="Pfam" id="PF00753">
    <property type="entry name" value="Lactamase_B"/>
    <property type="match status" value="1"/>
</dbReference>
<gene>
    <name evidence="2" type="ORF">DP120_03380</name>
</gene>
<dbReference type="SUPFAM" id="SSF56281">
    <property type="entry name" value="Metallo-hydrolase/oxidoreductase"/>
    <property type="match status" value="1"/>
</dbReference>
<dbReference type="AlphaFoldDB" id="A0A365L7F4"/>
<evidence type="ECO:0000259" key="1">
    <source>
        <dbReference type="SMART" id="SM00849"/>
    </source>
</evidence>
<feature type="domain" description="Metallo-beta-lactamase" evidence="1">
    <location>
        <begin position="31"/>
        <end position="245"/>
    </location>
</feature>
<proteinExistence type="predicted"/>
<dbReference type="Gene3D" id="3.60.15.10">
    <property type="entry name" value="Ribonuclease Z/Hydroxyacylglutathione hydrolase-like"/>
    <property type="match status" value="1"/>
</dbReference>
<dbReference type="CDD" id="cd16282">
    <property type="entry name" value="metallo-hydrolase-like_MBL-fold"/>
    <property type="match status" value="1"/>
</dbReference>
<evidence type="ECO:0000313" key="3">
    <source>
        <dbReference type="Proteomes" id="UP000251002"/>
    </source>
</evidence>
<dbReference type="PANTHER" id="PTHR42951">
    <property type="entry name" value="METALLO-BETA-LACTAMASE DOMAIN-CONTAINING"/>
    <property type="match status" value="1"/>
</dbReference>
<name>A0A365L7F4_9BACL</name>
<dbReference type="RefSeq" id="WP_112221810.1">
    <property type="nucleotide sequence ID" value="NZ_CP196859.1"/>
</dbReference>
<organism evidence="2 3">
    <name type="scientific">Planococcus halotolerans</name>
    <dbReference type="NCBI Taxonomy" id="2233542"/>
    <lineage>
        <taxon>Bacteria</taxon>
        <taxon>Bacillati</taxon>
        <taxon>Bacillota</taxon>
        <taxon>Bacilli</taxon>
        <taxon>Bacillales</taxon>
        <taxon>Caryophanaceae</taxon>
        <taxon>Planococcus</taxon>
    </lineage>
</organism>
<protein>
    <recommendedName>
        <fullName evidence="1">Metallo-beta-lactamase domain-containing protein</fullName>
    </recommendedName>
</protein>
<keyword evidence="3" id="KW-1185">Reference proteome</keyword>
<dbReference type="InterPro" id="IPR050855">
    <property type="entry name" value="NDM-1-like"/>
</dbReference>
<dbReference type="InterPro" id="IPR001279">
    <property type="entry name" value="Metallo-B-lactamas"/>
</dbReference>
<sequence length="323" mass="36567">MEIITQNDYFIVKRMAPGVFAAIAKPGTGAWSNAGFVDLGTELLVFDAFNTPVAAEELRKQAEKLTGKKVKYLVNSHYHGDHVFGNQVFEDLPIISTELTREWIKDKNVIGDVDVEFEETQKYLDNLILQIESEQDEIIKQSLSNQYLEMQVLLKQIPSMKLTLPSITFENKLVISGTERHVELYCFGGGHSPSDTFLYVPKEKAAFMGDIVTDNLHLPIFHPEEFLTTLQSTKTKEIDVLLPGHGDIGSNEKVKTMIDYVTMLKEAARGAIAAEVESEDFVSSFVIPEEFKEWKGMQGIKRNLRTVYDFYAKDVEKTRTQSI</sequence>
<reference evidence="2 3" key="1">
    <citation type="submission" date="2018-06" db="EMBL/GenBank/DDBJ databases">
        <title>The draft genome sequences of strains SCU63 and S1.</title>
        <authorList>
            <person name="Gan L."/>
        </authorList>
    </citation>
    <scope>NUCLEOTIDE SEQUENCE [LARGE SCALE GENOMIC DNA]</scope>
    <source>
        <strain evidence="2 3">SCU63</strain>
    </source>
</reference>
<dbReference type="PANTHER" id="PTHR42951:SF4">
    <property type="entry name" value="ACYL-COENZYME A THIOESTERASE MBLAC2"/>
    <property type="match status" value="1"/>
</dbReference>
<comment type="caution">
    <text evidence="2">The sequence shown here is derived from an EMBL/GenBank/DDBJ whole genome shotgun (WGS) entry which is preliminary data.</text>
</comment>
<evidence type="ECO:0000313" key="2">
    <source>
        <dbReference type="EMBL" id="RAZ81338.1"/>
    </source>
</evidence>